<comment type="caution">
    <text evidence="16">The sequence shown here is derived from an EMBL/GenBank/DDBJ whole genome shotgun (WGS) entry which is preliminary data.</text>
</comment>
<evidence type="ECO:0000256" key="1">
    <source>
        <dbReference type="ARBA" id="ARBA00022670"/>
    </source>
</evidence>
<dbReference type="InterPro" id="IPR000477">
    <property type="entry name" value="RT_dom"/>
</dbReference>
<keyword evidence="11 16" id="KW-0695">RNA-directed DNA polymerase</keyword>
<organism evidence="16 17">
    <name type="scientific">Tanacetum coccineum</name>
    <dbReference type="NCBI Taxonomy" id="301880"/>
    <lineage>
        <taxon>Eukaryota</taxon>
        <taxon>Viridiplantae</taxon>
        <taxon>Streptophyta</taxon>
        <taxon>Embryophyta</taxon>
        <taxon>Tracheophyta</taxon>
        <taxon>Spermatophyta</taxon>
        <taxon>Magnoliopsida</taxon>
        <taxon>eudicotyledons</taxon>
        <taxon>Gunneridae</taxon>
        <taxon>Pentapetalae</taxon>
        <taxon>asterids</taxon>
        <taxon>campanulids</taxon>
        <taxon>Asterales</taxon>
        <taxon>Asteraceae</taxon>
        <taxon>Asteroideae</taxon>
        <taxon>Anthemideae</taxon>
        <taxon>Anthemidinae</taxon>
        <taxon>Tanacetum</taxon>
    </lineage>
</organism>
<proteinExistence type="predicted"/>
<dbReference type="Gene3D" id="3.10.10.10">
    <property type="entry name" value="HIV Type 1 Reverse Transcriptase, subunit A, domain 1"/>
    <property type="match status" value="2"/>
</dbReference>
<dbReference type="Pfam" id="PF17917">
    <property type="entry name" value="RT_RNaseH"/>
    <property type="match status" value="1"/>
</dbReference>
<dbReference type="InterPro" id="IPR041588">
    <property type="entry name" value="Integrase_H2C2"/>
</dbReference>
<evidence type="ECO:0000256" key="12">
    <source>
        <dbReference type="ARBA" id="ARBA00022932"/>
    </source>
</evidence>
<dbReference type="InterPro" id="IPR036397">
    <property type="entry name" value="RNaseH_sf"/>
</dbReference>
<evidence type="ECO:0000256" key="2">
    <source>
        <dbReference type="ARBA" id="ARBA00022679"/>
    </source>
</evidence>
<dbReference type="Gene3D" id="3.30.70.270">
    <property type="match status" value="2"/>
</dbReference>
<evidence type="ECO:0000313" key="17">
    <source>
        <dbReference type="Proteomes" id="UP001151760"/>
    </source>
</evidence>
<dbReference type="PROSITE" id="PS50878">
    <property type="entry name" value="RT_POL"/>
    <property type="match status" value="1"/>
</dbReference>
<feature type="domain" description="Reverse transcriptase" evidence="15">
    <location>
        <begin position="1"/>
        <end position="222"/>
    </location>
</feature>
<dbReference type="Pfam" id="PF24626">
    <property type="entry name" value="SH3_Tf2-1"/>
    <property type="match status" value="1"/>
</dbReference>
<dbReference type="InterPro" id="IPR056924">
    <property type="entry name" value="SH3_Tf2-1"/>
</dbReference>
<keyword evidence="7" id="KW-0255">Endonuclease</keyword>
<accession>A0ABQ5IZ45</accession>
<keyword evidence="5" id="KW-0479">Metal-binding</keyword>
<dbReference type="InterPro" id="IPR050951">
    <property type="entry name" value="Retrovirus_Pol_polyprotein"/>
</dbReference>
<dbReference type="InterPro" id="IPR012337">
    <property type="entry name" value="RNaseH-like_sf"/>
</dbReference>
<evidence type="ECO:0000256" key="7">
    <source>
        <dbReference type="ARBA" id="ARBA00022759"/>
    </source>
</evidence>
<dbReference type="CDD" id="cd01647">
    <property type="entry name" value="RT_LTR"/>
    <property type="match status" value="1"/>
</dbReference>
<evidence type="ECO:0000256" key="3">
    <source>
        <dbReference type="ARBA" id="ARBA00022695"/>
    </source>
</evidence>
<keyword evidence="3" id="KW-0548">Nucleotidyltransferase</keyword>
<reference evidence="16" key="2">
    <citation type="submission" date="2022-01" db="EMBL/GenBank/DDBJ databases">
        <authorList>
            <person name="Yamashiro T."/>
            <person name="Shiraishi A."/>
            <person name="Satake H."/>
            <person name="Nakayama K."/>
        </authorList>
    </citation>
    <scope>NUCLEOTIDE SEQUENCE</scope>
</reference>
<evidence type="ECO:0000256" key="10">
    <source>
        <dbReference type="ARBA" id="ARBA00022908"/>
    </source>
</evidence>
<keyword evidence="17" id="KW-1185">Reference proteome</keyword>
<dbReference type="Pfam" id="PF17921">
    <property type="entry name" value="Integrase_H2C2"/>
    <property type="match status" value="1"/>
</dbReference>
<dbReference type="CDD" id="cd09274">
    <property type="entry name" value="RNase_HI_RT_Ty3"/>
    <property type="match status" value="1"/>
</dbReference>
<keyword evidence="12" id="KW-0239">DNA-directed DNA polymerase</keyword>
<dbReference type="SUPFAM" id="SSF53098">
    <property type="entry name" value="Ribonuclease H-like"/>
    <property type="match status" value="1"/>
</dbReference>
<dbReference type="InterPro" id="IPR041373">
    <property type="entry name" value="RT_RNaseH"/>
</dbReference>
<evidence type="ECO:0000256" key="13">
    <source>
        <dbReference type="ARBA" id="ARBA00023125"/>
    </source>
</evidence>
<sequence>MSAKIDKPRISDISVVRDFTDVFLEDLLGLPPQRQVEFRIDLVPGATPVAKSPCRLAPSEMQELSRQLQELQDKGFIRHSHSPIYDLFDQLQEACYFSKIDLRSGYHQLRVHADDIPKTAFRMRYGHFEFTVMPFGLTNAPAVFMDLMNRVCKPYLDKFVIVFINDILIYSKMKEEHEEVHFLGHVVNQNGIHVDPSKIEAVKNWKAPKTPSEIRLFLGLAGYYWRFIVNFSKIAKPLTSLTQKNQKYEWGEKEEEAFQTLKNNLCDTPILSLPDGVKDFVVYYIIKRHYLYGTKSVIYTDHKSLQHIFDQKELNMRQRRWIELFSDYECEIRYHPGKANVVADALSKNQRVKLRRVRAIAMTIQFGVKEMILAAQREASKQENVLAKRLHGLDQQMERKEDESLYFMDRIWVPLVGGVRVVIMDEAHKSRYSVHPGADKMYHDLRDMYWWPGTKRDIAIYVSKCLTCAKVKAEHQRPSGLLQQPEIPEWKWDKITMDLITKLPRSRSGHDVIWVIVDRLTKSAHFLAIGEDFSTERSRWAIYFAFLANGTESVRDKIRLEYGLSSLDGWANYHSSIRCALFKALYGRKCRSPVLWAEIGEGSLIGPELVLETTDKVVLIKENLKAARDHQMSYTDKRRKPLEFKVADRVLLTVSPRKGVVRFGKKGKLAPKYVGPFEILERIGLVAYRLRLPEELSSVHDTFHVSNLKKCLADADLHVPLDEIKVDKTLRFVEEPVEIMNREIKKLKRRMIALVKVRWNLKRGPEFTWEHEDQMRNKYPQFFVDRVVEPAS</sequence>
<keyword evidence="2" id="KW-0808">Transferase</keyword>
<dbReference type="GO" id="GO:0003964">
    <property type="term" value="F:RNA-directed DNA polymerase activity"/>
    <property type="evidence" value="ECO:0007669"/>
    <property type="project" value="UniProtKB-KW"/>
</dbReference>
<dbReference type="Gene3D" id="3.30.420.10">
    <property type="entry name" value="Ribonuclease H-like superfamily/Ribonuclease H"/>
    <property type="match status" value="1"/>
</dbReference>
<keyword evidence="10" id="KW-0229">DNA integration</keyword>
<keyword evidence="9" id="KW-0460">Magnesium</keyword>
<evidence type="ECO:0000256" key="5">
    <source>
        <dbReference type="ARBA" id="ARBA00022723"/>
    </source>
</evidence>
<dbReference type="InterPro" id="IPR043128">
    <property type="entry name" value="Rev_trsase/Diguanyl_cyclase"/>
</dbReference>
<dbReference type="PANTHER" id="PTHR37984">
    <property type="entry name" value="PROTEIN CBG26694"/>
    <property type="match status" value="1"/>
</dbReference>
<evidence type="ECO:0000256" key="8">
    <source>
        <dbReference type="ARBA" id="ARBA00022801"/>
    </source>
</evidence>
<evidence type="ECO:0000259" key="15">
    <source>
        <dbReference type="PROSITE" id="PS50878"/>
    </source>
</evidence>
<name>A0ABQ5IZ45_9ASTR</name>
<evidence type="ECO:0000256" key="6">
    <source>
        <dbReference type="ARBA" id="ARBA00022750"/>
    </source>
</evidence>
<keyword evidence="6" id="KW-0064">Aspartyl protease</keyword>
<dbReference type="Pfam" id="PF00078">
    <property type="entry name" value="RVT_1"/>
    <property type="match status" value="1"/>
</dbReference>
<keyword evidence="1" id="KW-0645">Protease</keyword>
<protein>
    <submittedName>
        <fullName evidence="16">Reverse transcriptase domain-containing protein</fullName>
    </submittedName>
</protein>
<evidence type="ECO:0000313" key="16">
    <source>
        <dbReference type="EMBL" id="GJU04229.1"/>
    </source>
</evidence>
<keyword evidence="14" id="KW-0233">DNA recombination</keyword>
<gene>
    <name evidence="16" type="ORF">Tco_1114567</name>
</gene>
<keyword evidence="8" id="KW-0378">Hydrolase</keyword>
<dbReference type="Proteomes" id="UP001151760">
    <property type="component" value="Unassembled WGS sequence"/>
</dbReference>
<evidence type="ECO:0000256" key="4">
    <source>
        <dbReference type="ARBA" id="ARBA00022722"/>
    </source>
</evidence>
<dbReference type="EMBL" id="BQNB010021229">
    <property type="protein sequence ID" value="GJU04229.1"/>
    <property type="molecule type" value="Genomic_DNA"/>
</dbReference>
<reference evidence="16" key="1">
    <citation type="journal article" date="2022" name="Int. J. Mol. Sci.">
        <title>Draft Genome of Tanacetum Coccineum: Genomic Comparison of Closely Related Tanacetum-Family Plants.</title>
        <authorList>
            <person name="Yamashiro T."/>
            <person name="Shiraishi A."/>
            <person name="Nakayama K."/>
            <person name="Satake H."/>
        </authorList>
    </citation>
    <scope>NUCLEOTIDE SEQUENCE</scope>
</reference>
<dbReference type="SUPFAM" id="SSF56672">
    <property type="entry name" value="DNA/RNA polymerases"/>
    <property type="match status" value="1"/>
</dbReference>
<keyword evidence="4" id="KW-0540">Nuclease</keyword>
<evidence type="ECO:0000256" key="9">
    <source>
        <dbReference type="ARBA" id="ARBA00022842"/>
    </source>
</evidence>
<dbReference type="PANTHER" id="PTHR37984:SF5">
    <property type="entry name" value="PROTEIN NYNRIN-LIKE"/>
    <property type="match status" value="1"/>
</dbReference>
<dbReference type="InterPro" id="IPR043502">
    <property type="entry name" value="DNA/RNA_pol_sf"/>
</dbReference>
<evidence type="ECO:0000256" key="11">
    <source>
        <dbReference type="ARBA" id="ARBA00022918"/>
    </source>
</evidence>
<keyword evidence="13" id="KW-0238">DNA-binding</keyword>
<dbReference type="Gene3D" id="1.10.340.70">
    <property type="match status" value="1"/>
</dbReference>
<evidence type="ECO:0000256" key="14">
    <source>
        <dbReference type="ARBA" id="ARBA00023172"/>
    </source>
</evidence>